<dbReference type="Gramene" id="KOM25964">
    <property type="protein sequence ID" value="KOM25964"/>
    <property type="gene ID" value="LR48_Vigan208s000700"/>
</dbReference>
<proteinExistence type="predicted"/>
<feature type="compositionally biased region" description="Acidic residues" evidence="1">
    <location>
        <begin position="32"/>
        <end position="58"/>
    </location>
</feature>
<evidence type="ECO:0000313" key="3">
    <source>
        <dbReference type="Proteomes" id="UP000053144"/>
    </source>
</evidence>
<sequence length="58" mass="6417">MASSSGKRFKTTIAWEEEQAHASRVGAAEAPTMEEDDEDEDFEDAEEGEEEDSDDSMS</sequence>
<accession>A0A0L9T787</accession>
<dbReference type="EMBL" id="KQ258295">
    <property type="protein sequence ID" value="KOM25964.1"/>
    <property type="molecule type" value="Genomic_DNA"/>
</dbReference>
<evidence type="ECO:0000256" key="1">
    <source>
        <dbReference type="SAM" id="MobiDB-lite"/>
    </source>
</evidence>
<name>A0A0L9T787_PHAAN</name>
<organism evidence="2 3">
    <name type="scientific">Phaseolus angularis</name>
    <name type="common">Azuki bean</name>
    <name type="synonym">Vigna angularis</name>
    <dbReference type="NCBI Taxonomy" id="3914"/>
    <lineage>
        <taxon>Eukaryota</taxon>
        <taxon>Viridiplantae</taxon>
        <taxon>Streptophyta</taxon>
        <taxon>Embryophyta</taxon>
        <taxon>Tracheophyta</taxon>
        <taxon>Spermatophyta</taxon>
        <taxon>Magnoliopsida</taxon>
        <taxon>eudicotyledons</taxon>
        <taxon>Gunneridae</taxon>
        <taxon>Pentapetalae</taxon>
        <taxon>rosids</taxon>
        <taxon>fabids</taxon>
        <taxon>Fabales</taxon>
        <taxon>Fabaceae</taxon>
        <taxon>Papilionoideae</taxon>
        <taxon>50 kb inversion clade</taxon>
        <taxon>NPAAA clade</taxon>
        <taxon>indigoferoid/millettioid clade</taxon>
        <taxon>Phaseoleae</taxon>
        <taxon>Vigna</taxon>
    </lineage>
</organism>
<protein>
    <submittedName>
        <fullName evidence="2">Uncharacterized protein</fullName>
    </submittedName>
</protein>
<reference evidence="3" key="1">
    <citation type="journal article" date="2015" name="Proc. Natl. Acad. Sci. U.S.A.">
        <title>Genome sequencing of adzuki bean (Vigna angularis) provides insight into high starch and low fat accumulation and domestication.</title>
        <authorList>
            <person name="Yang K."/>
            <person name="Tian Z."/>
            <person name="Chen C."/>
            <person name="Luo L."/>
            <person name="Zhao B."/>
            <person name="Wang Z."/>
            <person name="Yu L."/>
            <person name="Li Y."/>
            <person name="Sun Y."/>
            <person name="Li W."/>
            <person name="Chen Y."/>
            <person name="Li Y."/>
            <person name="Zhang Y."/>
            <person name="Ai D."/>
            <person name="Zhao J."/>
            <person name="Shang C."/>
            <person name="Ma Y."/>
            <person name="Wu B."/>
            <person name="Wang M."/>
            <person name="Gao L."/>
            <person name="Sun D."/>
            <person name="Zhang P."/>
            <person name="Guo F."/>
            <person name="Wang W."/>
            <person name="Li Y."/>
            <person name="Wang J."/>
            <person name="Varshney R.K."/>
            <person name="Wang J."/>
            <person name="Ling H.Q."/>
            <person name="Wan P."/>
        </authorList>
    </citation>
    <scope>NUCLEOTIDE SEQUENCE</scope>
    <source>
        <strain evidence="3">cv. Jingnong 6</strain>
    </source>
</reference>
<dbReference type="AlphaFoldDB" id="A0A0L9T787"/>
<feature type="region of interest" description="Disordered" evidence="1">
    <location>
        <begin position="1"/>
        <end position="58"/>
    </location>
</feature>
<evidence type="ECO:0000313" key="2">
    <source>
        <dbReference type="EMBL" id="KOM25964.1"/>
    </source>
</evidence>
<gene>
    <name evidence="2" type="ORF">LR48_Vigan208s000700</name>
</gene>
<dbReference type="Proteomes" id="UP000053144">
    <property type="component" value="Unassembled WGS sequence"/>
</dbReference>